<sequence length="418" mass="46979">MKRFLSCIMTLTLFTLFLVQPSFANSTKEMTVFVNGSSVQFDVPPMVQDNRTLVPFRALAEALQVNVTWDGSTQTIRAKDALTYIVLRIGDKTAYHNDSSITMDVPPQIINGRTLIPLRIFSEAFNCQVSWDAASNSIYILSAQSQTSWPLEVMGYYALGDLQTSSWTNLFGHPFPNHSSGNTDIVKNIALGWYSLDADGNLLIKSRTGWQRPEDYKKVLAAADQYKVITQMVVHMTDEDNSLTNLLSNESAMEKAVEAIVKEAKTYRGVNLDFEGLGLRDKDDQLTLVQNRFTHFVTLLAKELRNHDLKLILSLHAPNSAYKGYDYENLGKLVDSIVIMAYDYGSKPEPIDRVREAIINVLQVVPAEKLYLGVSIPNETSSSLGTKLDIAKQYHLKGIAIWRLGLVTPDMWQLLREK</sequence>
<dbReference type="InterPro" id="IPR036582">
    <property type="entry name" value="Mao_N_sf"/>
</dbReference>
<dbReference type="Pfam" id="PF00704">
    <property type="entry name" value="Glyco_hydro_18"/>
    <property type="match status" value="1"/>
</dbReference>
<feature type="chain" id="PRO_5002670750" evidence="1">
    <location>
        <begin position="25"/>
        <end position="418"/>
    </location>
</feature>
<dbReference type="GO" id="GO:0008061">
    <property type="term" value="F:chitin binding"/>
    <property type="evidence" value="ECO:0007669"/>
    <property type="project" value="InterPro"/>
</dbReference>
<dbReference type="Gene3D" id="3.20.20.80">
    <property type="entry name" value="Glycosidases"/>
    <property type="match status" value="1"/>
</dbReference>
<dbReference type="Gene3D" id="3.30.457.10">
    <property type="entry name" value="Copper amine oxidase-like, N-terminal domain"/>
    <property type="match status" value="1"/>
</dbReference>
<dbReference type="InterPro" id="IPR001223">
    <property type="entry name" value="Glyco_hydro18_cat"/>
</dbReference>
<dbReference type="InterPro" id="IPR011583">
    <property type="entry name" value="Chitinase_II/V-like_cat"/>
</dbReference>
<dbReference type="Proteomes" id="UP000001556">
    <property type="component" value="Chromosome"/>
</dbReference>
<feature type="domain" description="GH18" evidence="2">
    <location>
        <begin position="151"/>
        <end position="418"/>
    </location>
</feature>
<dbReference type="OrthoDB" id="9769314at2"/>
<evidence type="ECO:0000256" key="1">
    <source>
        <dbReference type="SAM" id="SignalP"/>
    </source>
</evidence>
<keyword evidence="1" id="KW-0732">Signal</keyword>
<dbReference type="SUPFAM" id="SSF55383">
    <property type="entry name" value="Copper amine oxidase, domain N"/>
    <property type="match status" value="1"/>
</dbReference>
<organism evidence="3 4">
    <name type="scientific">Desulforamulus reducens (strain ATCC BAA-1160 / DSM 100696 / MI-1)</name>
    <name type="common">Desulfotomaculum reducens</name>
    <dbReference type="NCBI Taxonomy" id="349161"/>
    <lineage>
        <taxon>Bacteria</taxon>
        <taxon>Bacillati</taxon>
        <taxon>Bacillota</taxon>
        <taxon>Clostridia</taxon>
        <taxon>Eubacteriales</taxon>
        <taxon>Peptococcaceae</taxon>
        <taxon>Desulforamulus</taxon>
    </lineage>
</organism>
<dbReference type="AlphaFoldDB" id="A4J2I0"/>
<gene>
    <name evidence="3" type="ordered locus">Dred_0744</name>
</gene>
<dbReference type="PANTHER" id="PTHR46066:SF2">
    <property type="entry name" value="CHITINASE DOMAIN-CONTAINING PROTEIN 1"/>
    <property type="match status" value="1"/>
</dbReference>
<dbReference type="CAZy" id="GH18">
    <property type="family name" value="Glycoside Hydrolase Family 18"/>
</dbReference>
<reference evidence="3 4" key="1">
    <citation type="submission" date="2007-03" db="EMBL/GenBank/DDBJ databases">
        <title>Complete sequence of Desulfotomaculum reducens MI-1.</title>
        <authorList>
            <consortium name="US DOE Joint Genome Institute"/>
            <person name="Copeland A."/>
            <person name="Lucas S."/>
            <person name="Lapidus A."/>
            <person name="Barry K."/>
            <person name="Detter J.C."/>
            <person name="Glavina del Rio T."/>
            <person name="Hammon N."/>
            <person name="Israni S."/>
            <person name="Dalin E."/>
            <person name="Tice H."/>
            <person name="Pitluck S."/>
            <person name="Sims D."/>
            <person name="Brettin T."/>
            <person name="Bruce D."/>
            <person name="Han C."/>
            <person name="Tapia R."/>
            <person name="Schmutz J."/>
            <person name="Larimer F."/>
            <person name="Land M."/>
            <person name="Hauser L."/>
            <person name="Kyrpides N."/>
            <person name="Kim E."/>
            <person name="Tebo B.M."/>
            <person name="Richardson P."/>
        </authorList>
    </citation>
    <scope>NUCLEOTIDE SEQUENCE [LARGE SCALE GENOMIC DNA]</scope>
    <source>
        <strain evidence="3 4">MI-1</strain>
    </source>
</reference>
<evidence type="ECO:0000313" key="4">
    <source>
        <dbReference type="Proteomes" id="UP000001556"/>
    </source>
</evidence>
<dbReference type="PROSITE" id="PS51910">
    <property type="entry name" value="GH18_2"/>
    <property type="match status" value="1"/>
</dbReference>
<dbReference type="STRING" id="349161.Dred_0744"/>
<dbReference type="HOGENOM" id="CLU_047970_0_0_9"/>
<accession>A4J2I0</accession>
<keyword evidence="4" id="KW-1185">Reference proteome</keyword>
<dbReference type="GO" id="GO:0005975">
    <property type="term" value="P:carbohydrate metabolic process"/>
    <property type="evidence" value="ECO:0007669"/>
    <property type="project" value="InterPro"/>
</dbReference>
<proteinExistence type="predicted"/>
<dbReference type="KEGG" id="drm:Dred_0744"/>
<dbReference type="PANTHER" id="PTHR46066">
    <property type="entry name" value="CHITINASE DOMAIN-CONTAINING PROTEIN 1 FAMILY MEMBER"/>
    <property type="match status" value="1"/>
</dbReference>
<dbReference type="SMART" id="SM00636">
    <property type="entry name" value="Glyco_18"/>
    <property type="match status" value="1"/>
</dbReference>
<name>A4J2I0_DESRM</name>
<dbReference type="Pfam" id="PF07833">
    <property type="entry name" value="Cu_amine_oxidN1"/>
    <property type="match status" value="1"/>
</dbReference>
<evidence type="ECO:0000313" key="3">
    <source>
        <dbReference type="EMBL" id="ABO49283.1"/>
    </source>
</evidence>
<dbReference type="InterPro" id="IPR012854">
    <property type="entry name" value="Cu_amine_oxidase-like_N"/>
</dbReference>
<dbReference type="EMBL" id="CP000612">
    <property type="protein sequence ID" value="ABO49283.1"/>
    <property type="molecule type" value="Genomic_DNA"/>
</dbReference>
<evidence type="ECO:0000259" key="2">
    <source>
        <dbReference type="PROSITE" id="PS51910"/>
    </source>
</evidence>
<dbReference type="SUPFAM" id="SSF51445">
    <property type="entry name" value="(Trans)glycosidases"/>
    <property type="match status" value="1"/>
</dbReference>
<feature type="signal peptide" evidence="1">
    <location>
        <begin position="1"/>
        <end position="24"/>
    </location>
</feature>
<dbReference type="InterPro" id="IPR017853">
    <property type="entry name" value="GH"/>
</dbReference>
<protein>
    <submittedName>
        <fullName evidence="3">Copper amine oxidase domain protein</fullName>
    </submittedName>
</protein>
<dbReference type="eggNOG" id="COG3858">
    <property type="taxonomic scope" value="Bacteria"/>
</dbReference>